<reference evidence="2 3" key="1">
    <citation type="submission" date="2018-02" db="EMBL/GenBank/DDBJ databases">
        <title>Whole genome sequencing of endophytic bacterium.</title>
        <authorList>
            <person name="Eedara R."/>
            <person name="Podile A.R."/>
        </authorList>
    </citation>
    <scope>NUCLEOTIDE SEQUENCE [LARGE SCALE GENOMIC DNA]</scope>
    <source>
        <strain evidence="2 3">RP1T</strain>
    </source>
</reference>
<dbReference type="Proteomes" id="UP000237682">
    <property type="component" value="Unassembled WGS sequence"/>
</dbReference>
<dbReference type="AlphaFoldDB" id="A0A2S9QIS9"/>
<feature type="domain" description="Glycosyltransferase 2-like" evidence="1">
    <location>
        <begin position="18"/>
        <end position="133"/>
    </location>
</feature>
<comment type="caution">
    <text evidence="2">The sequence shown here is derived from an EMBL/GenBank/DDBJ whole genome shotgun (WGS) entry which is preliminary data.</text>
</comment>
<dbReference type="PANTHER" id="PTHR43685:SF3">
    <property type="entry name" value="SLR2126 PROTEIN"/>
    <property type="match status" value="1"/>
</dbReference>
<dbReference type="Gene3D" id="3.90.550.10">
    <property type="entry name" value="Spore Coat Polysaccharide Biosynthesis Protein SpsA, Chain A"/>
    <property type="match status" value="1"/>
</dbReference>
<proteinExistence type="predicted"/>
<evidence type="ECO:0000313" key="2">
    <source>
        <dbReference type="EMBL" id="PRH89243.1"/>
    </source>
</evidence>
<evidence type="ECO:0000259" key="1">
    <source>
        <dbReference type="Pfam" id="PF00535"/>
    </source>
</evidence>
<sequence>MGAADIGLKRMSWPALVSVVVPTFRRVERLPTLLARLSVIDQACDLDVIIIDQTPGADLSTLQGFSEHFACLRFISLAQANVSRARNIGAKAASCDILLFLDDDMELERSYIPRVLSLMREMPLDVFGAVWPGQGVIGRADGGPLAGRGDDPLIFLPTCALAMHRRDFLAAGGFDERLDRNFEDAEFSHRLKQQGLRLVRHPDLQAQHHDRQENGTWYSRSLMEAAARLMRQTAYFRRKTGRGWPDVLLALLRVIVSETRRPGYLRGGTNLTRAAALGVSLPAALIYAARSPLLAHAPSSSGRAG</sequence>
<dbReference type="SUPFAM" id="SSF53448">
    <property type="entry name" value="Nucleotide-diphospho-sugar transferases"/>
    <property type="match status" value="1"/>
</dbReference>
<dbReference type="InterPro" id="IPR050834">
    <property type="entry name" value="Glycosyltransf_2"/>
</dbReference>
<evidence type="ECO:0000313" key="3">
    <source>
        <dbReference type="Proteomes" id="UP000237682"/>
    </source>
</evidence>
<accession>A0A2S9QIS9</accession>
<dbReference type="PANTHER" id="PTHR43685">
    <property type="entry name" value="GLYCOSYLTRANSFERASE"/>
    <property type="match status" value="1"/>
</dbReference>
<keyword evidence="3" id="KW-1185">Reference proteome</keyword>
<protein>
    <recommendedName>
        <fullName evidence="1">Glycosyltransferase 2-like domain-containing protein</fullName>
    </recommendedName>
</protein>
<organism evidence="2 3">
    <name type="scientific">Labrys okinawensis</name>
    <dbReference type="NCBI Taxonomy" id="346911"/>
    <lineage>
        <taxon>Bacteria</taxon>
        <taxon>Pseudomonadati</taxon>
        <taxon>Pseudomonadota</taxon>
        <taxon>Alphaproteobacteria</taxon>
        <taxon>Hyphomicrobiales</taxon>
        <taxon>Xanthobacteraceae</taxon>
        <taxon>Labrys</taxon>
    </lineage>
</organism>
<dbReference type="InterPro" id="IPR001173">
    <property type="entry name" value="Glyco_trans_2-like"/>
</dbReference>
<name>A0A2S9QIS9_9HYPH</name>
<dbReference type="EMBL" id="PUEJ01000001">
    <property type="protein sequence ID" value="PRH89243.1"/>
    <property type="molecule type" value="Genomic_DNA"/>
</dbReference>
<dbReference type="InterPro" id="IPR029044">
    <property type="entry name" value="Nucleotide-diphossugar_trans"/>
</dbReference>
<gene>
    <name evidence="2" type="ORF">C5L14_01210</name>
</gene>
<dbReference type="Pfam" id="PF00535">
    <property type="entry name" value="Glycos_transf_2"/>
    <property type="match status" value="1"/>
</dbReference>